<comment type="caution">
    <text evidence="2">The sequence shown here is derived from an EMBL/GenBank/DDBJ whole genome shotgun (WGS) entry which is preliminary data.</text>
</comment>
<dbReference type="STRING" id="93625.A0A409X701"/>
<evidence type="ECO:0000256" key="1">
    <source>
        <dbReference type="SAM" id="MobiDB-lite"/>
    </source>
</evidence>
<sequence length="376" mass="41474">MDLRKFPNTNLYDAHIRPNYPTPPPSFDQLMLPQDHSSFQNEVYPYPPLSPSVSSSGSYNSFAQSPTPFGSLPPSPLPMDLSLSAASLLIDSLSPELDETDSIISISTSFHPNTQPTPDTIFASSDGVLFYIRSETVLTACPTAFIAILKDPLSHPKFRDENILLDVPSAELNVIFHALYGTSPAANSPTFETLVQAVDRMPMHSLPPQTLVRPSGSLHELLLFHAPLHPMETYALAAHHKLHSLAVSVSSHLLSYDLSTISDDMAERIGAIYLKKIMLLHMGRFTALKAILLHPPHPHPPSKECGFEDQRKLTRAWALVSAYLAWDARPADLSTHSMHSALNPLMEHLSCAMCHQALEDKIKAVVVQWASVKRTV</sequence>
<dbReference type="EMBL" id="NHYD01002460">
    <property type="protein sequence ID" value="PPQ86568.1"/>
    <property type="molecule type" value="Genomic_DNA"/>
</dbReference>
<name>A0A409X701_PSICY</name>
<accession>A0A409X701</accession>
<reference evidence="2 3" key="1">
    <citation type="journal article" date="2018" name="Evol. Lett.">
        <title>Horizontal gene cluster transfer increased hallucinogenic mushroom diversity.</title>
        <authorList>
            <person name="Reynolds H.T."/>
            <person name="Vijayakumar V."/>
            <person name="Gluck-Thaler E."/>
            <person name="Korotkin H.B."/>
            <person name="Matheny P.B."/>
            <person name="Slot J.C."/>
        </authorList>
    </citation>
    <scope>NUCLEOTIDE SEQUENCE [LARGE SCALE GENOMIC DNA]</scope>
    <source>
        <strain evidence="2 3">2631</strain>
    </source>
</reference>
<dbReference type="OrthoDB" id="3265815at2759"/>
<dbReference type="InParanoid" id="A0A409X701"/>
<feature type="region of interest" description="Disordered" evidence="1">
    <location>
        <begin position="1"/>
        <end position="32"/>
    </location>
</feature>
<dbReference type="AlphaFoldDB" id="A0A409X701"/>
<dbReference type="Proteomes" id="UP000283269">
    <property type="component" value="Unassembled WGS sequence"/>
</dbReference>
<protein>
    <submittedName>
        <fullName evidence="2">Uncharacterized protein</fullName>
    </submittedName>
</protein>
<keyword evidence="3" id="KW-1185">Reference proteome</keyword>
<gene>
    <name evidence="2" type="ORF">CVT25_006160</name>
</gene>
<organism evidence="2 3">
    <name type="scientific">Psilocybe cyanescens</name>
    <dbReference type="NCBI Taxonomy" id="93625"/>
    <lineage>
        <taxon>Eukaryota</taxon>
        <taxon>Fungi</taxon>
        <taxon>Dikarya</taxon>
        <taxon>Basidiomycota</taxon>
        <taxon>Agaricomycotina</taxon>
        <taxon>Agaricomycetes</taxon>
        <taxon>Agaricomycetidae</taxon>
        <taxon>Agaricales</taxon>
        <taxon>Agaricineae</taxon>
        <taxon>Strophariaceae</taxon>
        <taxon>Psilocybe</taxon>
    </lineage>
</organism>
<evidence type="ECO:0000313" key="3">
    <source>
        <dbReference type="Proteomes" id="UP000283269"/>
    </source>
</evidence>
<proteinExistence type="predicted"/>
<evidence type="ECO:0000313" key="2">
    <source>
        <dbReference type="EMBL" id="PPQ86568.1"/>
    </source>
</evidence>